<keyword evidence="1" id="KW-0732">Signal</keyword>
<accession>A0ABW5NL86</accession>
<dbReference type="CDD" id="cd06259">
    <property type="entry name" value="YdcF-like"/>
    <property type="match status" value="1"/>
</dbReference>
<dbReference type="Proteomes" id="UP001597393">
    <property type="component" value="Unassembled WGS sequence"/>
</dbReference>
<organism evidence="3 4">
    <name type="scientific">Sphingobacterium corticis</name>
    <dbReference type="NCBI Taxonomy" id="1812823"/>
    <lineage>
        <taxon>Bacteria</taxon>
        <taxon>Pseudomonadati</taxon>
        <taxon>Bacteroidota</taxon>
        <taxon>Sphingobacteriia</taxon>
        <taxon>Sphingobacteriales</taxon>
        <taxon>Sphingobacteriaceae</taxon>
        <taxon>Sphingobacterium</taxon>
    </lineage>
</organism>
<dbReference type="InterPro" id="IPR003848">
    <property type="entry name" value="DUF218"/>
</dbReference>
<name>A0ABW5NL86_9SPHI</name>
<protein>
    <submittedName>
        <fullName evidence="3">YdcF family protein</fullName>
    </submittedName>
</protein>
<feature type="signal peptide" evidence="1">
    <location>
        <begin position="1"/>
        <end position="22"/>
    </location>
</feature>
<gene>
    <name evidence="3" type="ORF">ACFSQ3_11675</name>
</gene>
<reference evidence="4" key="1">
    <citation type="journal article" date="2019" name="Int. J. Syst. Evol. Microbiol.">
        <title>The Global Catalogue of Microorganisms (GCM) 10K type strain sequencing project: providing services to taxonomists for standard genome sequencing and annotation.</title>
        <authorList>
            <consortium name="The Broad Institute Genomics Platform"/>
            <consortium name="The Broad Institute Genome Sequencing Center for Infectious Disease"/>
            <person name="Wu L."/>
            <person name="Ma J."/>
        </authorList>
    </citation>
    <scope>NUCLEOTIDE SEQUENCE [LARGE SCALE GENOMIC DNA]</scope>
    <source>
        <strain evidence="4">KCTC 42248</strain>
    </source>
</reference>
<evidence type="ECO:0000259" key="2">
    <source>
        <dbReference type="Pfam" id="PF02698"/>
    </source>
</evidence>
<dbReference type="InterPro" id="IPR014729">
    <property type="entry name" value="Rossmann-like_a/b/a_fold"/>
</dbReference>
<proteinExistence type="predicted"/>
<keyword evidence="4" id="KW-1185">Reference proteome</keyword>
<comment type="caution">
    <text evidence="3">The sequence shown here is derived from an EMBL/GenBank/DDBJ whole genome shotgun (WGS) entry which is preliminary data.</text>
</comment>
<dbReference type="EMBL" id="JBHUMA010000006">
    <property type="protein sequence ID" value="MFD2599614.1"/>
    <property type="molecule type" value="Genomic_DNA"/>
</dbReference>
<dbReference type="RefSeq" id="WP_380869740.1">
    <property type="nucleotide sequence ID" value="NZ_JBHUMA010000006.1"/>
</dbReference>
<feature type="chain" id="PRO_5045773014" evidence="1">
    <location>
        <begin position="23"/>
        <end position="414"/>
    </location>
</feature>
<evidence type="ECO:0000313" key="4">
    <source>
        <dbReference type="Proteomes" id="UP001597393"/>
    </source>
</evidence>
<evidence type="ECO:0000313" key="3">
    <source>
        <dbReference type="EMBL" id="MFD2599614.1"/>
    </source>
</evidence>
<dbReference type="Gene3D" id="3.40.50.620">
    <property type="entry name" value="HUPs"/>
    <property type="match status" value="1"/>
</dbReference>
<evidence type="ECO:0000256" key="1">
    <source>
        <dbReference type="SAM" id="SignalP"/>
    </source>
</evidence>
<dbReference type="Pfam" id="PF02698">
    <property type="entry name" value="DUF218"/>
    <property type="match status" value="1"/>
</dbReference>
<feature type="domain" description="DUF218" evidence="2">
    <location>
        <begin position="273"/>
        <end position="375"/>
    </location>
</feature>
<sequence length="414" mass="47179">MKQILKGIILMLMCWAATPTQAQDFSSIKNPQDWVTAKNYYLTYVLLQDTTALYEYFSSDRRLTNLLDARHNRLLESEKCTDLACLMKAFMWKNEEIEYLSATFSKLVLSHSVQREHLKKHLFAYPRYGNIGNLSLSAYIEKALRQDFHAMNYAIRVYGGGEKPNYPTIDSIAFNTNDPHYLSLLKEVRVDVLSDIQKPEQAFQETLLCAIRLLEINERWDAAQLEPLRLGENKAALDAIATTDFSRYPYSLLLTLGAGPEVYGQPVSPGGMLRSRTAARSYFAGLAPFIVVSGGRVHPYKTLYIEAQQMKKYLMEVCQVPEHAILIDPYARHTTTNLRNTARILLSYGFPTDQYAIVNSSSTHIDAVENMAARCIRELGYLPYELGNRVSDVIIEFKPREESFTIDPDEPLDP</sequence>